<gene>
    <name evidence="2" type="ORF">GCM10022252_52170</name>
</gene>
<evidence type="ECO:0000256" key="1">
    <source>
        <dbReference type="SAM" id="MobiDB-lite"/>
    </source>
</evidence>
<feature type="compositionally biased region" description="Basic and acidic residues" evidence="1">
    <location>
        <begin position="13"/>
        <end position="31"/>
    </location>
</feature>
<feature type="region of interest" description="Disordered" evidence="1">
    <location>
        <begin position="1"/>
        <end position="115"/>
    </location>
</feature>
<dbReference type="EMBL" id="BAABAQ010000010">
    <property type="protein sequence ID" value="GAA4199811.1"/>
    <property type="molecule type" value="Genomic_DNA"/>
</dbReference>
<protein>
    <submittedName>
        <fullName evidence="2">Uncharacterized protein</fullName>
    </submittedName>
</protein>
<accession>A0ABP8B764</accession>
<keyword evidence="3" id="KW-1185">Reference proteome</keyword>
<evidence type="ECO:0000313" key="2">
    <source>
        <dbReference type="EMBL" id="GAA4199811.1"/>
    </source>
</evidence>
<feature type="compositionally biased region" description="Basic residues" evidence="1">
    <location>
        <begin position="1"/>
        <end position="12"/>
    </location>
</feature>
<reference evidence="3" key="1">
    <citation type="journal article" date="2019" name="Int. J. Syst. Evol. Microbiol.">
        <title>The Global Catalogue of Microorganisms (GCM) 10K type strain sequencing project: providing services to taxonomists for standard genome sequencing and annotation.</title>
        <authorList>
            <consortium name="The Broad Institute Genomics Platform"/>
            <consortium name="The Broad Institute Genome Sequencing Center for Infectious Disease"/>
            <person name="Wu L."/>
            <person name="Ma J."/>
        </authorList>
    </citation>
    <scope>NUCLEOTIDE SEQUENCE [LARGE SCALE GENOMIC DNA]</scope>
    <source>
        <strain evidence="3">JCM 17388</strain>
    </source>
</reference>
<organism evidence="2 3">
    <name type="scientific">Streptosporangium oxazolinicum</name>
    <dbReference type="NCBI Taxonomy" id="909287"/>
    <lineage>
        <taxon>Bacteria</taxon>
        <taxon>Bacillati</taxon>
        <taxon>Actinomycetota</taxon>
        <taxon>Actinomycetes</taxon>
        <taxon>Streptosporangiales</taxon>
        <taxon>Streptosporangiaceae</taxon>
        <taxon>Streptosporangium</taxon>
    </lineage>
</organism>
<feature type="compositionally biased region" description="Pro residues" evidence="1">
    <location>
        <begin position="106"/>
        <end position="115"/>
    </location>
</feature>
<evidence type="ECO:0000313" key="3">
    <source>
        <dbReference type="Proteomes" id="UP001501251"/>
    </source>
</evidence>
<name>A0ABP8B764_9ACTN</name>
<proteinExistence type="predicted"/>
<sequence>MDSRRVGKRLRKGHPEDPARRKISGDIRDPGPRIPGPGPRSRSRSWKERVHGNRLGGRPGKPSGGEHLGEVLPAGHPGGKGSQETEQPEVSGSGAGRPIEGMPSMTPEPAPAGAP</sequence>
<dbReference type="Proteomes" id="UP001501251">
    <property type="component" value="Unassembled WGS sequence"/>
</dbReference>
<feature type="compositionally biased region" description="Gly residues" evidence="1">
    <location>
        <begin position="54"/>
        <end position="63"/>
    </location>
</feature>
<comment type="caution">
    <text evidence="2">The sequence shown here is derived from an EMBL/GenBank/DDBJ whole genome shotgun (WGS) entry which is preliminary data.</text>
</comment>